<evidence type="ECO:0000313" key="3">
    <source>
        <dbReference type="Proteomes" id="UP000642748"/>
    </source>
</evidence>
<feature type="region of interest" description="Disordered" evidence="1">
    <location>
        <begin position="413"/>
        <end position="495"/>
    </location>
</feature>
<dbReference type="RefSeq" id="WP_203922342.1">
    <property type="nucleotide sequence ID" value="NZ_BONZ01000073.1"/>
</dbReference>
<feature type="region of interest" description="Disordered" evidence="1">
    <location>
        <begin position="278"/>
        <end position="386"/>
    </location>
</feature>
<feature type="compositionally biased region" description="Gly residues" evidence="1">
    <location>
        <begin position="413"/>
        <end position="453"/>
    </location>
</feature>
<dbReference type="Proteomes" id="UP000642748">
    <property type="component" value="Unassembled WGS sequence"/>
</dbReference>
<feature type="compositionally biased region" description="Gly residues" evidence="1">
    <location>
        <begin position="307"/>
        <end position="320"/>
    </location>
</feature>
<keyword evidence="3" id="KW-1185">Reference proteome</keyword>
<name>A0A8J3QZ70_9ACTN</name>
<accession>A0A8J3QZ70</accession>
<reference evidence="2" key="1">
    <citation type="submission" date="2021-01" db="EMBL/GenBank/DDBJ databases">
        <title>Whole genome shotgun sequence of Rugosimonospora africana NBRC 104875.</title>
        <authorList>
            <person name="Komaki H."/>
            <person name="Tamura T."/>
        </authorList>
    </citation>
    <scope>NUCLEOTIDE SEQUENCE</scope>
    <source>
        <strain evidence="2">NBRC 104875</strain>
    </source>
</reference>
<feature type="compositionally biased region" description="Polar residues" evidence="1">
    <location>
        <begin position="323"/>
        <end position="350"/>
    </location>
</feature>
<feature type="compositionally biased region" description="Polar residues" evidence="1">
    <location>
        <begin position="296"/>
        <end position="306"/>
    </location>
</feature>
<organism evidence="2 3">
    <name type="scientific">Rugosimonospora africana</name>
    <dbReference type="NCBI Taxonomy" id="556532"/>
    <lineage>
        <taxon>Bacteria</taxon>
        <taxon>Bacillati</taxon>
        <taxon>Actinomycetota</taxon>
        <taxon>Actinomycetes</taxon>
        <taxon>Micromonosporales</taxon>
        <taxon>Micromonosporaceae</taxon>
        <taxon>Rugosimonospora</taxon>
    </lineage>
</organism>
<dbReference type="EMBL" id="BONZ01000073">
    <property type="protein sequence ID" value="GIH18847.1"/>
    <property type="molecule type" value="Genomic_DNA"/>
</dbReference>
<dbReference type="AlphaFoldDB" id="A0A8J3QZ70"/>
<gene>
    <name evidence="2" type="ORF">Raf01_70190</name>
</gene>
<comment type="caution">
    <text evidence="2">The sequence shown here is derived from an EMBL/GenBank/DDBJ whole genome shotgun (WGS) entry which is preliminary data.</text>
</comment>
<sequence length="495" mass="51621">MPTSFGVSDNVTDPKQLDAFFHGLDSRIEAMNTATTNWSSIAQALMKYVTGRSPSDKSAFDGMLAAAMTNWTGDAAEEFHQKAMAVRDFGLKAAANATGQVNAIVHPVPASESYLLPNNPDFMGATDVTHQLLLTTQQNYQQCGDMWNKWCARIATIMRYMWAAVGDNYLAQGSTVVVPSYYEFLNGAVVNMDQNYQFSHAGGASAHLQITDGGNEYQNVWYYTSKDGHYAGLVLGWTVWRTDDRVDGEHASNFSKAMRPTEWYKQLTRLVQDLGKEYPLVKPPDPVDDSQLPKGTKTSNNDNNNFGPGGYGDSGLGGLSPGQTGLSGYNPSQFDPSGYDPNSASTSGYDPSQLDPSGYDPNAYDTSGYDPSAYDPSALGPGAYDPGSFGPDGSLAGAGLPGMGGGGLYTPGTDAGLGGGPGSGLGGGLGGADGSGGLAGEGAGLSGAAGRGGMPMAPGAGAGAGKDNKDRQRQSWLSEDDDVWGADTDAGDGLL</sequence>
<evidence type="ECO:0000313" key="2">
    <source>
        <dbReference type="EMBL" id="GIH18847.1"/>
    </source>
</evidence>
<protein>
    <submittedName>
        <fullName evidence="2">Uncharacterized protein</fullName>
    </submittedName>
</protein>
<proteinExistence type="predicted"/>
<evidence type="ECO:0000256" key="1">
    <source>
        <dbReference type="SAM" id="MobiDB-lite"/>
    </source>
</evidence>